<evidence type="ECO:0000313" key="7">
    <source>
        <dbReference type="EMBL" id="CDF92080.1"/>
    </source>
</evidence>
<evidence type="ECO:0000313" key="8">
    <source>
        <dbReference type="Proteomes" id="UP000019375"/>
    </source>
</evidence>
<feature type="domain" description="Cell wall mannoprotein PIR1-like C-terminal" evidence="6">
    <location>
        <begin position="45"/>
        <end position="96"/>
    </location>
</feature>
<name>A0A8J2TBU5_ZYGB2</name>
<dbReference type="InterPro" id="IPR051153">
    <property type="entry name" value="Yeast_CWMannoprotein_PIR"/>
</dbReference>
<evidence type="ECO:0000259" key="6">
    <source>
        <dbReference type="Pfam" id="PF22799"/>
    </source>
</evidence>
<accession>A0A8J2TBU5</accession>
<dbReference type="GO" id="GO:0009277">
    <property type="term" value="C:fungal-type cell wall"/>
    <property type="evidence" value="ECO:0007669"/>
    <property type="project" value="TreeGrafter"/>
</dbReference>
<dbReference type="InterPro" id="IPR054508">
    <property type="entry name" value="PIR1-like_C"/>
</dbReference>
<reference evidence="8" key="1">
    <citation type="journal article" date="2013" name="Genome Announc.">
        <title>Genome sequence of the food spoilage yeast Zygosaccharomyces bailii CLIB 213(T).</title>
        <authorList>
            <person name="Galeote V."/>
            <person name="Bigey F."/>
            <person name="Devillers H."/>
            <person name="Neuveglise C."/>
            <person name="Dequin S."/>
        </authorList>
    </citation>
    <scope>NUCLEOTIDE SEQUENCE [LARGE SCALE GENOMIC DNA]</scope>
    <source>
        <strain evidence="8">CLIB 213 / ATCC 58445 / CBS 680 / CCRC 21525 / NBRC 1098 / NCYC 1416 / NRRL Y-2227</strain>
    </source>
</reference>
<proteinExistence type="inferred from homology"/>
<evidence type="ECO:0000256" key="3">
    <source>
        <dbReference type="ARBA" id="ARBA00022525"/>
    </source>
</evidence>
<dbReference type="EMBL" id="HG316475">
    <property type="protein sequence ID" value="CDF92080.1"/>
    <property type="molecule type" value="Genomic_DNA"/>
</dbReference>
<comment type="subcellular location">
    <subcellularLocation>
        <location evidence="1">Secreted</location>
        <location evidence="1">Cell wall</location>
    </subcellularLocation>
</comment>
<sequence>MRRIKAPECETASFIFATSKDKQSITFQSPSCKSSDTLTIELNDGFLADDKIRIDYTVSNRQSQFDGPLPQAGAISLAGWSITPEGYLALCDKDFFSNYCRQFL</sequence>
<comment type="similarity">
    <text evidence="5">Belongs to the PIR protein family.</text>
</comment>
<dbReference type="Pfam" id="PF22799">
    <property type="entry name" value="PIR1-like_C"/>
    <property type="match status" value="1"/>
</dbReference>
<evidence type="ECO:0000256" key="5">
    <source>
        <dbReference type="ARBA" id="ARBA00038219"/>
    </source>
</evidence>
<keyword evidence="8" id="KW-1185">Reference proteome</keyword>
<keyword evidence="4" id="KW-0732">Signal</keyword>
<evidence type="ECO:0000256" key="4">
    <source>
        <dbReference type="ARBA" id="ARBA00022729"/>
    </source>
</evidence>
<dbReference type="OrthoDB" id="5415592at2759"/>
<dbReference type="GO" id="GO:0005199">
    <property type="term" value="F:structural constituent of cell wall"/>
    <property type="evidence" value="ECO:0007669"/>
    <property type="project" value="TreeGrafter"/>
</dbReference>
<gene>
    <name evidence="7" type="ORF">BN860_00276g</name>
</gene>
<dbReference type="GO" id="GO:0031505">
    <property type="term" value="P:fungal-type cell wall organization"/>
    <property type="evidence" value="ECO:0007669"/>
    <property type="project" value="TreeGrafter"/>
</dbReference>
<keyword evidence="3" id="KW-0964">Secreted</keyword>
<evidence type="ECO:0000256" key="1">
    <source>
        <dbReference type="ARBA" id="ARBA00004191"/>
    </source>
</evidence>
<evidence type="ECO:0000256" key="2">
    <source>
        <dbReference type="ARBA" id="ARBA00022512"/>
    </source>
</evidence>
<dbReference type="PANTHER" id="PTHR47254">
    <property type="entry name" value="CELL WALL MANNOPROTEIN CIS3-RELATED"/>
    <property type="match status" value="1"/>
</dbReference>
<dbReference type="Proteomes" id="UP000019375">
    <property type="component" value="Unassembled WGS sequence"/>
</dbReference>
<dbReference type="AlphaFoldDB" id="A0A8J2TBU5"/>
<protein>
    <submittedName>
        <fullName evidence="7">ZYBA0S22-00276g1_1</fullName>
    </submittedName>
</protein>
<organism evidence="7 8">
    <name type="scientific">Zygosaccharomyces bailii (strain CLIB 213 / ATCC 58445 / CBS 680 / BCRC 21525 / NBRC 1098 / NCYC 1416 / NRRL Y-2227)</name>
    <dbReference type="NCBI Taxonomy" id="1333698"/>
    <lineage>
        <taxon>Eukaryota</taxon>
        <taxon>Fungi</taxon>
        <taxon>Dikarya</taxon>
        <taxon>Ascomycota</taxon>
        <taxon>Saccharomycotina</taxon>
        <taxon>Saccharomycetes</taxon>
        <taxon>Saccharomycetales</taxon>
        <taxon>Saccharomycetaceae</taxon>
        <taxon>Zygosaccharomyces</taxon>
    </lineage>
</organism>
<keyword evidence="2" id="KW-0134">Cell wall</keyword>
<dbReference type="PANTHER" id="PTHR47254:SF1">
    <property type="entry name" value="CELL WALL MANNOPROTEIN CIS3-RELATED"/>
    <property type="match status" value="1"/>
</dbReference>